<dbReference type="InterPro" id="IPR052755">
    <property type="entry name" value="Lysozyme_Inhibitor_LprI"/>
</dbReference>
<reference evidence="3" key="1">
    <citation type="submission" date="2020-02" db="EMBL/GenBank/DDBJ databases">
        <authorList>
            <person name="Meier V. D."/>
        </authorList>
    </citation>
    <scope>NUCLEOTIDE SEQUENCE</scope>
    <source>
        <strain evidence="3">AVDCRST_MAG09</strain>
    </source>
</reference>
<accession>A0A6J4S5B3</accession>
<feature type="compositionally biased region" description="Basic and acidic residues" evidence="1">
    <location>
        <begin position="1"/>
        <end position="57"/>
    </location>
</feature>
<sequence>MPDRPSEPPFDPRDPRNRPPRDPRNEPRQDPRYDPRNDPRQDPRYDPRSDPRYDPREGGGFAAGSDPRHDPADPRYDPRYDPRADARYDPRTDPRYDPRYDSRADPRYDPRHGPDPRSGGSVPPPPPPAPPLATTERPRSRGRMLAILAGLLALLLIGFFAYRLTRAGPAEDRLNEAGAASENAAVAEGPAERCATQRTYESIKQQLFRRAAQVRGTDQAAFDRLAAYAVVRVDAPVLKRQDEELGTQVCSGNVSIDLPPGVAVVGGRRTLTAEMDYALQPAADRTGDVVTLSGADGIVVPLATLARTGTQPGLPQAVQPGQPLPQALPPGSPQQPAPVPVPTAPPPPPAPTPAPRAEPAPPRAAAARPSFNCANARTRGERAVCGDPELASLDRLMAAQYVAALRRADSSERALLQRTRDAFLGHRDQCTSDACVAQTYRGRMREISDIMSGRWQPPR</sequence>
<dbReference type="AlphaFoldDB" id="A0A6J4S5B3"/>
<feature type="region of interest" description="Disordered" evidence="1">
    <location>
        <begin position="1"/>
        <end position="138"/>
    </location>
</feature>
<feature type="transmembrane region" description="Helical" evidence="2">
    <location>
        <begin position="145"/>
        <end position="164"/>
    </location>
</feature>
<protein>
    <recommendedName>
        <fullName evidence="4">DUF1311 domain-containing protein</fullName>
    </recommendedName>
</protein>
<feature type="compositionally biased region" description="Low complexity" evidence="1">
    <location>
        <begin position="311"/>
        <end position="321"/>
    </location>
</feature>
<dbReference type="GO" id="GO:0005576">
    <property type="term" value="C:extracellular region"/>
    <property type="evidence" value="ECO:0007669"/>
    <property type="project" value="TreeGrafter"/>
</dbReference>
<dbReference type="EMBL" id="CADCVZ010000002">
    <property type="protein sequence ID" value="CAA9489879.1"/>
    <property type="molecule type" value="Genomic_DNA"/>
</dbReference>
<feature type="compositionally biased region" description="Pro residues" evidence="1">
    <location>
        <begin position="122"/>
        <end position="131"/>
    </location>
</feature>
<name>A0A6J4S5B3_9SPHN</name>
<evidence type="ECO:0008006" key="4">
    <source>
        <dbReference type="Google" id="ProtNLM"/>
    </source>
</evidence>
<evidence type="ECO:0000313" key="3">
    <source>
        <dbReference type="EMBL" id="CAA9489879.1"/>
    </source>
</evidence>
<keyword evidence="2" id="KW-0812">Transmembrane</keyword>
<feature type="compositionally biased region" description="Pro residues" evidence="1">
    <location>
        <begin position="322"/>
        <end position="362"/>
    </location>
</feature>
<evidence type="ECO:0000256" key="1">
    <source>
        <dbReference type="SAM" id="MobiDB-lite"/>
    </source>
</evidence>
<keyword evidence="2" id="KW-1133">Transmembrane helix</keyword>
<gene>
    <name evidence="3" type="ORF">AVDCRST_MAG09-96</name>
</gene>
<proteinExistence type="predicted"/>
<keyword evidence="2" id="KW-0472">Membrane</keyword>
<organism evidence="3">
    <name type="scientific">uncultured Sphingomonas sp</name>
    <dbReference type="NCBI Taxonomy" id="158754"/>
    <lineage>
        <taxon>Bacteria</taxon>
        <taxon>Pseudomonadati</taxon>
        <taxon>Pseudomonadota</taxon>
        <taxon>Alphaproteobacteria</taxon>
        <taxon>Sphingomonadales</taxon>
        <taxon>Sphingomonadaceae</taxon>
        <taxon>Sphingomonas</taxon>
        <taxon>environmental samples</taxon>
    </lineage>
</organism>
<dbReference type="PANTHER" id="PTHR37549">
    <property type="entry name" value="LIPOPROTEIN LPRI"/>
    <property type="match status" value="1"/>
</dbReference>
<evidence type="ECO:0000256" key="2">
    <source>
        <dbReference type="SAM" id="Phobius"/>
    </source>
</evidence>
<feature type="compositionally biased region" description="Basic and acidic residues" evidence="1">
    <location>
        <begin position="66"/>
        <end position="115"/>
    </location>
</feature>
<dbReference type="PANTHER" id="PTHR37549:SF1">
    <property type="entry name" value="LIPOPROTEIN LPRI"/>
    <property type="match status" value="1"/>
</dbReference>
<feature type="region of interest" description="Disordered" evidence="1">
    <location>
        <begin position="311"/>
        <end position="368"/>
    </location>
</feature>